<feature type="transmembrane region" description="Helical" evidence="1">
    <location>
        <begin position="110"/>
        <end position="133"/>
    </location>
</feature>
<sequence>MISLHGIYKRKYYCIILRPMMLLETVQVLGTRGIARVRGMGTLLLVTEDTTASSYWLNWRVFLCAIWVFPAMIIALPVIWKYERREQQEDSSSLIGDHAWKPCLKEIHPIWLMTFRIVALCLLLVALSFDIALHGLELFYYYTQWTFTLVTIYFAFALVLSINGCLNHYKTSRHSNYYSVLDEEQGLLYVHLKHGANANDSRRLDVECNRGKHVTPGYASIWSYTFQVLFQMTAGAVMLTDILYWSIIFPFLNIRDYDLNFLTVIAHSLNGILFLGDTALNSLRFPWFRISYFILWTGAYVIFEWITHACINLWWPYPFMDLSDPYAPFWYFSVAFLHFPCYGIFALVVKAKEYLLSRSFPESYELLR</sequence>
<protein>
    <recommendedName>
        <fullName evidence="4">Transmembrane protein</fullName>
    </recommendedName>
</protein>
<evidence type="ECO:0000256" key="1">
    <source>
        <dbReference type="SAM" id="Phobius"/>
    </source>
</evidence>
<dbReference type="AlphaFoldDB" id="A0AAV3NLX0"/>
<feature type="transmembrane region" description="Helical" evidence="1">
    <location>
        <begin position="55"/>
        <end position="80"/>
    </location>
</feature>
<gene>
    <name evidence="2" type="ORF">LIER_00395</name>
</gene>
<keyword evidence="1" id="KW-0472">Membrane</keyword>
<feature type="transmembrane region" description="Helical" evidence="1">
    <location>
        <begin position="145"/>
        <end position="166"/>
    </location>
</feature>
<feature type="transmembrane region" description="Helical" evidence="1">
    <location>
        <begin position="12"/>
        <end position="35"/>
    </location>
</feature>
<dbReference type="EMBL" id="BAABME010000031">
    <property type="protein sequence ID" value="GAA0138702.1"/>
    <property type="molecule type" value="Genomic_DNA"/>
</dbReference>
<name>A0AAV3NLX0_LITER</name>
<keyword evidence="1" id="KW-0812">Transmembrane</keyword>
<organism evidence="2 3">
    <name type="scientific">Lithospermum erythrorhizon</name>
    <name type="common">Purple gromwell</name>
    <name type="synonym">Lithospermum officinale var. erythrorhizon</name>
    <dbReference type="NCBI Taxonomy" id="34254"/>
    <lineage>
        <taxon>Eukaryota</taxon>
        <taxon>Viridiplantae</taxon>
        <taxon>Streptophyta</taxon>
        <taxon>Embryophyta</taxon>
        <taxon>Tracheophyta</taxon>
        <taxon>Spermatophyta</taxon>
        <taxon>Magnoliopsida</taxon>
        <taxon>eudicotyledons</taxon>
        <taxon>Gunneridae</taxon>
        <taxon>Pentapetalae</taxon>
        <taxon>asterids</taxon>
        <taxon>lamiids</taxon>
        <taxon>Boraginales</taxon>
        <taxon>Boraginaceae</taxon>
        <taxon>Boraginoideae</taxon>
        <taxon>Lithospermeae</taxon>
        <taxon>Lithospermum</taxon>
    </lineage>
</organism>
<feature type="transmembrane region" description="Helical" evidence="1">
    <location>
        <begin position="228"/>
        <end position="247"/>
    </location>
</feature>
<keyword evidence="3" id="KW-1185">Reference proteome</keyword>
<reference evidence="2 3" key="1">
    <citation type="submission" date="2024-01" db="EMBL/GenBank/DDBJ databases">
        <title>The complete chloroplast genome sequence of Lithospermum erythrorhizon: insights into the phylogenetic relationship among Boraginaceae species and the maternal lineages of purple gromwells.</title>
        <authorList>
            <person name="Okada T."/>
            <person name="Watanabe K."/>
        </authorList>
    </citation>
    <scope>NUCLEOTIDE SEQUENCE [LARGE SCALE GENOMIC DNA]</scope>
</reference>
<keyword evidence="1" id="KW-1133">Transmembrane helix</keyword>
<dbReference type="PANTHER" id="PTHR12242">
    <property type="entry name" value="OS02G0130600 PROTEIN-RELATED"/>
    <property type="match status" value="1"/>
</dbReference>
<comment type="caution">
    <text evidence="2">The sequence shown here is derived from an EMBL/GenBank/DDBJ whole genome shotgun (WGS) entry which is preliminary data.</text>
</comment>
<feature type="transmembrane region" description="Helical" evidence="1">
    <location>
        <begin position="259"/>
        <end position="280"/>
    </location>
</feature>
<feature type="transmembrane region" description="Helical" evidence="1">
    <location>
        <begin position="292"/>
        <end position="317"/>
    </location>
</feature>
<accession>A0AAV3NLX0</accession>
<feature type="transmembrane region" description="Helical" evidence="1">
    <location>
        <begin position="329"/>
        <end position="349"/>
    </location>
</feature>
<evidence type="ECO:0008006" key="4">
    <source>
        <dbReference type="Google" id="ProtNLM"/>
    </source>
</evidence>
<proteinExistence type="predicted"/>
<evidence type="ECO:0000313" key="2">
    <source>
        <dbReference type="EMBL" id="GAA0138702.1"/>
    </source>
</evidence>
<evidence type="ECO:0000313" key="3">
    <source>
        <dbReference type="Proteomes" id="UP001454036"/>
    </source>
</evidence>
<dbReference type="GO" id="GO:0016020">
    <property type="term" value="C:membrane"/>
    <property type="evidence" value="ECO:0007669"/>
    <property type="project" value="TreeGrafter"/>
</dbReference>
<dbReference type="PANTHER" id="PTHR12242:SF29">
    <property type="entry name" value="TRANSMEMBRANE PROTEIN"/>
    <property type="match status" value="1"/>
</dbReference>
<dbReference type="Proteomes" id="UP001454036">
    <property type="component" value="Unassembled WGS sequence"/>
</dbReference>